<dbReference type="OrthoDB" id="9792005at2"/>
<dbReference type="InterPro" id="IPR023401">
    <property type="entry name" value="ODC_N"/>
</dbReference>
<dbReference type="EMBL" id="CP045798">
    <property type="protein sequence ID" value="QNB48475.1"/>
    <property type="molecule type" value="Genomic_DNA"/>
</dbReference>
<dbReference type="Gene3D" id="3.30.1780.10">
    <property type="entry name" value="ornithine cyclodeaminase, domain 1"/>
    <property type="match status" value="1"/>
</dbReference>
<proteinExistence type="predicted"/>
<accession>A0A7G6E8S1</accession>
<reference evidence="1 2" key="1">
    <citation type="journal article" date="2019" name="Front. Microbiol.">
        <title>Thermoanaerosceptrum fracticalcis gen. nov. sp. nov., a Novel Fumarate-Fermenting Microorganism From a Deep Fractured Carbonate Aquifer of the US Great Basin.</title>
        <authorList>
            <person name="Hamilton-Brehm S.D."/>
            <person name="Stewart L.E."/>
            <person name="Zavarin M."/>
            <person name="Caldwell M."/>
            <person name="Lawson P.A."/>
            <person name="Onstott T.C."/>
            <person name="Grzymski J."/>
            <person name="Neveux I."/>
            <person name="Lollar B.S."/>
            <person name="Russell C.E."/>
            <person name="Moser D.P."/>
        </authorList>
    </citation>
    <scope>NUCLEOTIDE SEQUENCE [LARGE SCALE GENOMIC DNA]</scope>
    <source>
        <strain evidence="1 2">DRI-13</strain>
    </source>
</reference>
<sequence length="40" mass="4327">MEITIFNTTGVDIQDLATAGLAVRRAKEKGVGVRVNIQKI</sequence>
<gene>
    <name evidence="1" type="ORF">BR63_15965</name>
</gene>
<dbReference type="Proteomes" id="UP000515847">
    <property type="component" value="Chromosome"/>
</dbReference>
<keyword evidence="2" id="KW-1185">Reference proteome</keyword>
<organism evidence="1 2">
    <name type="scientific">Thermanaerosceptrum fracticalcis</name>
    <dbReference type="NCBI Taxonomy" id="1712410"/>
    <lineage>
        <taxon>Bacteria</taxon>
        <taxon>Bacillati</taxon>
        <taxon>Bacillota</taxon>
        <taxon>Clostridia</taxon>
        <taxon>Eubacteriales</taxon>
        <taxon>Peptococcaceae</taxon>
        <taxon>Thermanaerosceptrum</taxon>
    </lineage>
</organism>
<dbReference type="KEGG" id="tfr:BR63_15965"/>
<evidence type="ECO:0000313" key="1">
    <source>
        <dbReference type="EMBL" id="QNB48475.1"/>
    </source>
</evidence>
<dbReference type="AlphaFoldDB" id="A0A7G6E8S1"/>
<protein>
    <submittedName>
        <fullName evidence="1">Uncharacterized protein</fullName>
    </submittedName>
</protein>
<name>A0A7G6E8S1_THEFR</name>
<dbReference type="SUPFAM" id="SSF51735">
    <property type="entry name" value="NAD(P)-binding Rossmann-fold domains"/>
    <property type="match status" value="1"/>
</dbReference>
<dbReference type="InterPro" id="IPR036291">
    <property type="entry name" value="NAD(P)-bd_dom_sf"/>
</dbReference>
<evidence type="ECO:0000313" key="2">
    <source>
        <dbReference type="Proteomes" id="UP000515847"/>
    </source>
</evidence>